<evidence type="ECO:0000313" key="6">
    <source>
        <dbReference type="EMBL" id="MQL88893.1"/>
    </source>
</evidence>
<dbReference type="InterPro" id="IPR025755">
    <property type="entry name" value="Ribos_uL4_C_dom"/>
</dbReference>
<dbReference type="GO" id="GO:0006412">
    <property type="term" value="P:translation"/>
    <property type="evidence" value="ECO:0007669"/>
    <property type="project" value="InterPro"/>
</dbReference>
<proteinExistence type="inferred from homology"/>
<dbReference type="InterPro" id="IPR023574">
    <property type="entry name" value="Ribosomal_uL4_dom_sf"/>
</dbReference>
<feature type="compositionally biased region" description="Basic and acidic residues" evidence="4">
    <location>
        <begin position="1"/>
        <end position="20"/>
    </location>
</feature>
<evidence type="ECO:0000256" key="1">
    <source>
        <dbReference type="ARBA" id="ARBA00010528"/>
    </source>
</evidence>
<feature type="region of interest" description="Disordered" evidence="4">
    <location>
        <begin position="114"/>
        <end position="139"/>
    </location>
</feature>
<protein>
    <recommendedName>
        <fullName evidence="5">Large ribosomal subunit protein uL4 C-terminal domain-containing protein</fullName>
    </recommendedName>
</protein>
<comment type="similarity">
    <text evidence="1">Belongs to the universal ribosomal protein uL4 family.</text>
</comment>
<dbReference type="EMBL" id="NMUH01001098">
    <property type="protein sequence ID" value="MQL88893.1"/>
    <property type="molecule type" value="Genomic_DNA"/>
</dbReference>
<name>A0A843V896_COLES</name>
<dbReference type="InterPro" id="IPR045240">
    <property type="entry name" value="Ribosomal_uL4_euk/arch"/>
</dbReference>
<reference evidence="6" key="1">
    <citation type="submission" date="2017-07" db="EMBL/GenBank/DDBJ databases">
        <title>Taro Niue Genome Assembly and Annotation.</title>
        <authorList>
            <person name="Atibalentja N."/>
            <person name="Keating K."/>
            <person name="Fields C.J."/>
        </authorList>
    </citation>
    <scope>NUCLEOTIDE SEQUENCE</scope>
    <source>
        <strain evidence="6">Niue_2</strain>
        <tissue evidence="6">Leaf</tissue>
    </source>
</reference>
<accession>A0A843V896</accession>
<feature type="domain" description="Large ribosomal subunit protein uL4 C-terminal" evidence="5">
    <location>
        <begin position="86"/>
        <end position="124"/>
    </location>
</feature>
<comment type="caution">
    <text evidence="6">The sequence shown here is derived from an EMBL/GenBank/DDBJ whole genome shotgun (WGS) entry which is preliminary data.</text>
</comment>
<sequence>MRSNDDDVRVEGEGKKRPATESDSPVVCTAAVLQTRNESARERTDREFLCREDLKLAPGGHLGCFVIWTKSAFEKLDSVFGTFEKASEKMMNVDLSRIINSDEVQSVVRPMKTEIKRRPLKKNPRAEESERNAEAEPLC</sequence>
<dbReference type="Gene3D" id="3.40.1370.10">
    <property type="match status" value="1"/>
</dbReference>
<dbReference type="Pfam" id="PF14374">
    <property type="entry name" value="Ribos_L4_asso_C"/>
    <property type="match status" value="1"/>
</dbReference>
<dbReference type="GO" id="GO:0003735">
    <property type="term" value="F:structural constituent of ribosome"/>
    <property type="evidence" value="ECO:0007669"/>
    <property type="project" value="InterPro"/>
</dbReference>
<evidence type="ECO:0000256" key="3">
    <source>
        <dbReference type="ARBA" id="ARBA00023274"/>
    </source>
</evidence>
<feature type="region of interest" description="Disordered" evidence="4">
    <location>
        <begin position="1"/>
        <end position="25"/>
    </location>
</feature>
<keyword evidence="2" id="KW-0689">Ribosomal protein</keyword>
<organism evidence="6 7">
    <name type="scientific">Colocasia esculenta</name>
    <name type="common">Wild taro</name>
    <name type="synonym">Arum esculentum</name>
    <dbReference type="NCBI Taxonomy" id="4460"/>
    <lineage>
        <taxon>Eukaryota</taxon>
        <taxon>Viridiplantae</taxon>
        <taxon>Streptophyta</taxon>
        <taxon>Embryophyta</taxon>
        <taxon>Tracheophyta</taxon>
        <taxon>Spermatophyta</taxon>
        <taxon>Magnoliopsida</taxon>
        <taxon>Liliopsida</taxon>
        <taxon>Araceae</taxon>
        <taxon>Aroideae</taxon>
        <taxon>Colocasieae</taxon>
        <taxon>Colocasia</taxon>
    </lineage>
</organism>
<dbReference type="Proteomes" id="UP000652761">
    <property type="component" value="Unassembled WGS sequence"/>
</dbReference>
<dbReference type="OrthoDB" id="10259785at2759"/>
<evidence type="ECO:0000313" key="7">
    <source>
        <dbReference type="Proteomes" id="UP000652761"/>
    </source>
</evidence>
<dbReference type="GO" id="GO:0005840">
    <property type="term" value="C:ribosome"/>
    <property type="evidence" value="ECO:0007669"/>
    <property type="project" value="UniProtKB-KW"/>
</dbReference>
<dbReference type="AlphaFoldDB" id="A0A843V896"/>
<evidence type="ECO:0000259" key="5">
    <source>
        <dbReference type="Pfam" id="PF14374"/>
    </source>
</evidence>
<feature type="compositionally biased region" description="Basic and acidic residues" evidence="4">
    <location>
        <begin position="124"/>
        <end position="139"/>
    </location>
</feature>
<evidence type="ECO:0000256" key="4">
    <source>
        <dbReference type="SAM" id="MobiDB-lite"/>
    </source>
</evidence>
<dbReference type="PANTHER" id="PTHR19431">
    <property type="entry name" value="60S RIBOSOMAL PROTEIN L4"/>
    <property type="match status" value="1"/>
</dbReference>
<evidence type="ECO:0000256" key="2">
    <source>
        <dbReference type="ARBA" id="ARBA00022980"/>
    </source>
</evidence>
<keyword evidence="3" id="KW-0687">Ribonucleoprotein</keyword>
<gene>
    <name evidence="6" type="ORF">Taro_021469</name>
</gene>
<keyword evidence="7" id="KW-1185">Reference proteome</keyword>
<dbReference type="GO" id="GO:1990904">
    <property type="term" value="C:ribonucleoprotein complex"/>
    <property type="evidence" value="ECO:0007669"/>
    <property type="project" value="UniProtKB-KW"/>
</dbReference>